<dbReference type="Pfam" id="PF02517">
    <property type="entry name" value="Rce1-like"/>
    <property type="match status" value="1"/>
</dbReference>
<proteinExistence type="predicted"/>
<reference evidence="3 4" key="1">
    <citation type="submission" date="2020-08" db="EMBL/GenBank/DDBJ databases">
        <title>Genomic Encyclopedia of Type Strains, Phase IV (KMG-V): Genome sequencing to study the core and pangenomes of soil and plant-associated prokaryotes.</title>
        <authorList>
            <person name="Whitman W."/>
        </authorList>
    </citation>
    <scope>NUCLEOTIDE SEQUENCE [LARGE SCALE GENOMIC DNA]</scope>
    <source>
        <strain evidence="3 4">M8UP14</strain>
    </source>
</reference>
<gene>
    <name evidence="3" type="ORF">HDF16_002026</name>
</gene>
<feature type="transmembrane region" description="Helical" evidence="1">
    <location>
        <begin position="829"/>
        <end position="855"/>
    </location>
</feature>
<keyword evidence="4" id="KW-1185">Reference proteome</keyword>
<feature type="transmembrane region" description="Helical" evidence="1">
    <location>
        <begin position="51"/>
        <end position="74"/>
    </location>
</feature>
<dbReference type="PANTHER" id="PTHR36435:SF1">
    <property type="entry name" value="CAAX AMINO TERMINAL PROTEASE FAMILY PROTEIN"/>
    <property type="match status" value="1"/>
</dbReference>
<accession>A0A7W7ZDG4</accession>
<feature type="transmembrane region" description="Helical" evidence="1">
    <location>
        <begin position="780"/>
        <end position="798"/>
    </location>
</feature>
<dbReference type="GO" id="GO:0006508">
    <property type="term" value="P:proteolysis"/>
    <property type="evidence" value="ECO:0007669"/>
    <property type="project" value="UniProtKB-KW"/>
</dbReference>
<evidence type="ECO:0000259" key="2">
    <source>
        <dbReference type="Pfam" id="PF02517"/>
    </source>
</evidence>
<feature type="transmembrane region" description="Helical" evidence="1">
    <location>
        <begin position="509"/>
        <end position="531"/>
    </location>
</feature>
<dbReference type="Proteomes" id="UP000540989">
    <property type="component" value="Unassembled WGS sequence"/>
</dbReference>
<comment type="caution">
    <text evidence="3">The sequence shown here is derived from an EMBL/GenBank/DDBJ whole genome shotgun (WGS) entry which is preliminary data.</text>
</comment>
<feature type="transmembrane region" description="Helical" evidence="1">
    <location>
        <begin position="461"/>
        <end position="479"/>
    </location>
</feature>
<keyword evidence="1" id="KW-0472">Membrane</keyword>
<dbReference type="GO" id="GO:0004175">
    <property type="term" value="F:endopeptidase activity"/>
    <property type="evidence" value="ECO:0007669"/>
    <property type="project" value="UniProtKB-ARBA"/>
</dbReference>
<dbReference type="PANTHER" id="PTHR36435">
    <property type="entry name" value="SLR1288 PROTEIN"/>
    <property type="match status" value="1"/>
</dbReference>
<evidence type="ECO:0000313" key="3">
    <source>
        <dbReference type="EMBL" id="MBB5057341.1"/>
    </source>
</evidence>
<dbReference type="GO" id="GO:0080120">
    <property type="term" value="P:CAAX-box protein maturation"/>
    <property type="evidence" value="ECO:0007669"/>
    <property type="project" value="UniProtKB-ARBA"/>
</dbReference>
<evidence type="ECO:0000313" key="4">
    <source>
        <dbReference type="Proteomes" id="UP000540989"/>
    </source>
</evidence>
<feature type="transmembrane region" description="Helical" evidence="1">
    <location>
        <begin position="360"/>
        <end position="386"/>
    </location>
</feature>
<dbReference type="InterPro" id="IPR052710">
    <property type="entry name" value="CAAX_protease"/>
</dbReference>
<feature type="transmembrane region" description="Helical" evidence="1">
    <location>
        <begin position="637"/>
        <end position="661"/>
    </location>
</feature>
<organism evidence="3 4">
    <name type="scientific">Granulicella aggregans</name>
    <dbReference type="NCBI Taxonomy" id="474949"/>
    <lineage>
        <taxon>Bacteria</taxon>
        <taxon>Pseudomonadati</taxon>
        <taxon>Acidobacteriota</taxon>
        <taxon>Terriglobia</taxon>
        <taxon>Terriglobales</taxon>
        <taxon>Acidobacteriaceae</taxon>
        <taxon>Granulicella</taxon>
    </lineage>
</organism>
<keyword evidence="1" id="KW-0812">Transmembrane</keyword>
<sequence length="877" mass="95364">MNPATNPDSTSPPSFWRTVRILLAASRARSNGRRRRAQELLQRRSGNSTNWGSLGAFFAVLIMVGLNVLAAFLVHEASQPPAPPPPAPIYRDARIAVSQTFLDAANRALNDKANFYTPAENAVPQEAYSAESQRISEITGGDPDQIESTLRQGLHDRGLQAFIVDTAPPPPAPEVIPTAPQLLAPMLGSLLLLLWAVMLIFQGEGLEVDLQRRRHPMWEWLFSHPVPPGAIFLAEILSPLAANPIYWGAPLFVGFTYGFIYGPDLGALATVLMGIPIAIATACIGKAVEIAVMLRVSPRSRGAVIGLMGWFGFTSMMIFFFGLSGLPKLIAAAPAFLLRFTALPWPYLRWFLGGSAHGTYSFSLGLLVCWALAAGTTAAAVAFSVWGAQQGLAGNFASDSRPSAAGSSAFRSGTRPLYRKELLWFTRDRSAIVQTILVPVTLAGFQAFNLRFLVSHAQESWNYLAGAAILFGTYFLWVLGPKSLTSEGNALWIAMSWPQGLEALLKAKAWLWSLISSVLVALILCYAVFLFPSAFWKIALVGIGWFFFSRSMAEKSVTLVTVTSDSGEVQKIPSGRRWAVQLGMLTFSIGIVTQQWHIAVMGIVYSWITAAAIWQNFRARLPFLYDPWSEELPPPPTLMHAMIAISILVESGAVVAGILLGIFGRDNIAIAQAMGYCVCSVAVTLGAISFLGNRSVSLHEVINWPPSQSPSSNSKPTLPPTPSWWRTLLSTNTALVPALLAGVAGGLLLGLFAHGYIAILHHIPATAEILRKSEEQAARIFGLKQSYFVMAVFFAPFAEEYLFRGLLFRALDREWGREWGGWRAVLGSAAFFAIYHGPLSWLPVGLLGVANALLFKKTGRLAPAILLHMVYNAVVLS</sequence>
<feature type="transmembrane region" description="Helical" evidence="1">
    <location>
        <begin position="431"/>
        <end position="454"/>
    </location>
</feature>
<dbReference type="AlphaFoldDB" id="A0A7W7ZDG4"/>
<name>A0A7W7ZDG4_9BACT</name>
<keyword evidence="3" id="KW-0378">Hydrolase</keyword>
<dbReference type="InterPro" id="IPR003675">
    <property type="entry name" value="Rce1/LyrA-like_dom"/>
</dbReference>
<feature type="transmembrane region" description="Helical" evidence="1">
    <location>
        <begin position="267"/>
        <end position="292"/>
    </location>
</feature>
<dbReference type="EMBL" id="JACHIP010000002">
    <property type="protein sequence ID" value="MBB5057341.1"/>
    <property type="molecule type" value="Genomic_DNA"/>
</dbReference>
<feature type="transmembrane region" description="Helical" evidence="1">
    <location>
        <begin position="734"/>
        <end position="759"/>
    </location>
</feature>
<feature type="transmembrane region" description="Helical" evidence="1">
    <location>
        <begin position="304"/>
        <end position="323"/>
    </location>
</feature>
<dbReference type="RefSeq" id="WP_184215996.1">
    <property type="nucleotide sequence ID" value="NZ_JACHIP010000002.1"/>
</dbReference>
<feature type="transmembrane region" description="Helical" evidence="1">
    <location>
        <begin position="329"/>
        <end position="348"/>
    </location>
</feature>
<feature type="transmembrane region" description="Helical" evidence="1">
    <location>
        <begin position="673"/>
        <end position="691"/>
    </location>
</feature>
<keyword evidence="3" id="KW-0645">Protease</keyword>
<feature type="transmembrane region" description="Helical" evidence="1">
    <location>
        <begin position="596"/>
        <end position="617"/>
    </location>
</feature>
<keyword evidence="1" id="KW-1133">Transmembrane helix</keyword>
<feature type="transmembrane region" description="Helical" evidence="1">
    <location>
        <begin position="182"/>
        <end position="201"/>
    </location>
</feature>
<feature type="domain" description="CAAX prenyl protease 2/Lysostaphin resistance protein A-like" evidence="2">
    <location>
        <begin position="787"/>
        <end position="874"/>
    </location>
</feature>
<protein>
    <submittedName>
        <fullName evidence="3">Membrane protease YdiL (CAAX protease family)</fullName>
    </submittedName>
</protein>
<evidence type="ECO:0000256" key="1">
    <source>
        <dbReference type="SAM" id="Phobius"/>
    </source>
</evidence>